<keyword evidence="1" id="KW-0472">Membrane</keyword>
<protein>
    <submittedName>
        <fullName evidence="2">PIR Superfamily Protein</fullName>
    </submittedName>
</protein>
<dbReference type="Proteomes" id="UP000078560">
    <property type="component" value="Unassembled WGS sequence"/>
</dbReference>
<keyword evidence="1" id="KW-0812">Transmembrane</keyword>
<evidence type="ECO:0000313" key="2">
    <source>
        <dbReference type="EMBL" id="SBS89780.1"/>
    </source>
</evidence>
<organism evidence="2 3">
    <name type="scientific">Plasmodium ovale curtisi</name>
    <dbReference type="NCBI Taxonomy" id="864141"/>
    <lineage>
        <taxon>Eukaryota</taxon>
        <taxon>Sar</taxon>
        <taxon>Alveolata</taxon>
        <taxon>Apicomplexa</taxon>
        <taxon>Aconoidasida</taxon>
        <taxon>Haemosporida</taxon>
        <taxon>Plasmodiidae</taxon>
        <taxon>Plasmodium</taxon>
        <taxon>Plasmodium (Plasmodium)</taxon>
    </lineage>
</organism>
<gene>
    <name evidence="2" type="ORF">POVCU2_0057180</name>
</gene>
<dbReference type="AlphaFoldDB" id="A0A1A8WA97"/>
<name>A0A1A8WA97_PLAOA</name>
<evidence type="ECO:0000313" key="3">
    <source>
        <dbReference type="Proteomes" id="UP000078560"/>
    </source>
</evidence>
<reference evidence="3" key="1">
    <citation type="submission" date="2016-05" db="EMBL/GenBank/DDBJ databases">
        <authorList>
            <person name="Naeem Raeece"/>
        </authorList>
    </citation>
    <scope>NUCLEOTIDE SEQUENCE [LARGE SCALE GENOMIC DNA]</scope>
</reference>
<evidence type="ECO:0000256" key="1">
    <source>
        <dbReference type="SAM" id="Phobius"/>
    </source>
</evidence>
<sequence>MQCDTKKPNNESYGFFEEFDYYEGIVKSAEKINSVVTNFILENPEEYDCDEIVNNCYYFLIHNTASTNESPHIICEQFKKIYNLLKYRTRTVDSVKHKNNDYAFMNYWLNDKLSDNNNDLPICVKGFYKELVKIDGEYFNIPTLEEKLYNMEKHDLENMKNLYELYNIKNKISTAISEENDTGKGASCSTYTKECYAKYRDAIINCLDGCFDFYTALMDFRNTLKAFSYYTNTSISCKYKELFELPDYETVLKEHKSGSFRRIITLPLLFPLLGMFFMFIYSDTLTPFRQKAFEKIKSTKNMLFGAREKSNELLSYISDNDNIIGDHEEYSIGYYSVGNY</sequence>
<dbReference type="EMBL" id="FLQU01000815">
    <property type="protein sequence ID" value="SBS89780.1"/>
    <property type="molecule type" value="Genomic_DNA"/>
</dbReference>
<keyword evidence="1" id="KW-1133">Transmembrane helix</keyword>
<feature type="transmembrane region" description="Helical" evidence="1">
    <location>
        <begin position="263"/>
        <end position="281"/>
    </location>
</feature>
<proteinExistence type="predicted"/>
<accession>A0A1A8WA97</accession>